<dbReference type="AlphaFoldDB" id="A0A0F9JCQ8"/>
<accession>A0A0F9JCQ8</accession>
<dbReference type="InterPro" id="IPR013784">
    <property type="entry name" value="Carb-bd-like_fold"/>
</dbReference>
<organism evidence="1">
    <name type="scientific">marine sediment metagenome</name>
    <dbReference type="NCBI Taxonomy" id="412755"/>
    <lineage>
        <taxon>unclassified sequences</taxon>
        <taxon>metagenomes</taxon>
        <taxon>ecological metagenomes</taxon>
    </lineage>
</organism>
<gene>
    <name evidence="1" type="ORF">LCGC14_1472100</name>
</gene>
<dbReference type="SUPFAM" id="SSF49452">
    <property type="entry name" value="Starch-binding domain-like"/>
    <property type="match status" value="1"/>
</dbReference>
<dbReference type="EMBL" id="LAZR01010365">
    <property type="protein sequence ID" value="KKM67333.1"/>
    <property type="molecule type" value="Genomic_DNA"/>
</dbReference>
<reference evidence="1" key="1">
    <citation type="journal article" date="2015" name="Nature">
        <title>Complex archaea that bridge the gap between prokaryotes and eukaryotes.</title>
        <authorList>
            <person name="Spang A."/>
            <person name="Saw J.H."/>
            <person name="Jorgensen S.L."/>
            <person name="Zaremba-Niedzwiedzka K."/>
            <person name="Martijn J."/>
            <person name="Lind A.E."/>
            <person name="van Eijk R."/>
            <person name="Schleper C."/>
            <person name="Guy L."/>
            <person name="Ettema T.J."/>
        </authorList>
    </citation>
    <scope>NUCLEOTIDE SEQUENCE</scope>
</reference>
<proteinExistence type="predicted"/>
<dbReference type="GO" id="GO:0030246">
    <property type="term" value="F:carbohydrate binding"/>
    <property type="evidence" value="ECO:0007669"/>
    <property type="project" value="InterPro"/>
</dbReference>
<evidence type="ECO:0000313" key="1">
    <source>
        <dbReference type="EMBL" id="KKM67333.1"/>
    </source>
</evidence>
<name>A0A0F9JCQ8_9ZZZZ</name>
<feature type="non-terminal residue" evidence="1">
    <location>
        <position position="1"/>
    </location>
</feature>
<comment type="caution">
    <text evidence="1">The sequence shown here is derived from an EMBL/GenBank/DDBJ whole genome shotgun (WGS) entry which is preliminary data.</text>
</comment>
<evidence type="ECO:0008006" key="2">
    <source>
        <dbReference type="Google" id="ProtNLM"/>
    </source>
</evidence>
<sequence>ISPSPGLSMKGKTIEQLLKDEMGRVEGVILWGGKPLVNGGVTIVIDSYTGFSWASLKKMFSKNKKKSSDQGITLTTQTDSQGRYIFEEAPPGWYRLYLLPNAETGWVRRLAEKPDFEVIAGQLTIHNFPKEQK</sequence>
<protein>
    <recommendedName>
        <fullName evidence="2">Prealbumin-like fold domain-containing protein</fullName>
    </recommendedName>
</protein>